<keyword evidence="5" id="KW-0256">Endoplasmic reticulum</keyword>
<sequence length="167" mass="17270">MELLPKSLQLALPAAVARYLPLLLCVEFDQHLEDGVVRGLVPVVVTIVGTLLALDLVILRSREQKIAEQIAGGIAGLVLGSVVFHVTVVLFGAPVVEYVEHSLWLGRGGHVIVVMLQTVAADVAAGCAAVELRDDAAGVALGVCAVEVAGPTAGAEVSWLGLGCYLS</sequence>
<dbReference type="GO" id="GO:0005789">
    <property type="term" value="C:endoplasmic reticulum membrane"/>
    <property type="evidence" value="ECO:0007669"/>
    <property type="project" value="UniProtKB-SubCell"/>
</dbReference>
<keyword evidence="7 8" id="KW-0472">Membrane</keyword>
<dbReference type="Pfam" id="PF06699">
    <property type="entry name" value="PIG-F"/>
    <property type="match status" value="1"/>
</dbReference>
<protein>
    <submittedName>
        <fullName evidence="9">Unnamed protein product</fullName>
    </submittedName>
</protein>
<dbReference type="AlphaFoldDB" id="A0A9W6X6P5"/>
<evidence type="ECO:0000256" key="5">
    <source>
        <dbReference type="ARBA" id="ARBA00022824"/>
    </source>
</evidence>
<dbReference type="Proteomes" id="UP001165121">
    <property type="component" value="Unassembled WGS sequence"/>
</dbReference>
<dbReference type="OrthoDB" id="17366at2759"/>
<keyword evidence="10" id="KW-1185">Reference proteome</keyword>
<keyword evidence="3" id="KW-0337">GPI-anchor biosynthesis</keyword>
<organism evidence="9 10">
    <name type="scientific">Phytophthora fragariaefolia</name>
    <dbReference type="NCBI Taxonomy" id="1490495"/>
    <lineage>
        <taxon>Eukaryota</taxon>
        <taxon>Sar</taxon>
        <taxon>Stramenopiles</taxon>
        <taxon>Oomycota</taxon>
        <taxon>Peronosporomycetes</taxon>
        <taxon>Peronosporales</taxon>
        <taxon>Peronosporaceae</taxon>
        <taxon>Phytophthora</taxon>
    </lineage>
</organism>
<evidence type="ECO:0000256" key="8">
    <source>
        <dbReference type="SAM" id="Phobius"/>
    </source>
</evidence>
<accession>A0A9W6X6P5</accession>
<keyword evidence="4 8" id="KW-0812">Transmembrane</keyword>
<keyword evidence="6 8" id="KW-1133">Transmembrane helix</keyword>
<evidence type="ECO:0000256" key="2">
    <source>
        <dbReference type="ARBA" id="ARBA00004687"/>
    </source>
</evidence>
<evidence type="ECO:0000313" key="10">
    <source>
        <dbReference type="Proteomes" id="UP001165121"/>
    </source>
</evidence>
<comment type="caution">
    <text evidence="9">The sequence shown here is derived from an EMBL/GenBank/DDBJ whole genome shotgun (WGS) entry which is preliminary data.</text>
</comment>
<comment type="pathway">
    <text evidence="2">Glycolipid biosynthesis; glycosylphosphatidylinositol-anchor biosynthesis.</text>
</comment>
<evidence type="ECO:0000313" key="9">
    <source>
        <dbReference type="EMBL" id="GMF32629.1"/>
    </source>
</evidence>
<evidence type="ECO:0000256" key="4">
    <source>
        <dbReference type="ARBA" id="ARBA00022692"/>
    </source>
</evidence>
<feature type="transmembrane region" description="Helical" evidence="8">
    <location>
        <begin position="35"/>
        <end position="58"/>
    </location>
</feature>
<evidence type="ECO:0000256" key="6">
    <source>
        <dbReference type="ARBA" id="ARBA00022989"/>
    </source>
</evidence>
<proteinExistence type="predicted"/>
<name>A0A9W6X6P5_9STRA</name>
<reference evidence="9" key="1">
    <citation type="submission" date="2023-04" db="EMBL/GenBank/DDBJ databases">
        <title>Phytophthora fragariaefolia NBRC 109709.</title>
        <authorList>
            <person name="Ichikawa N."/>
            <person name="Sato H."/>
            <person name="Tonouchi N."/>
        </authorList>
    </citation>
    <scope>NUCLEOTIDE SEQUENCE</scope>
    <source>
        <strain evidence="9">NBRC 109709</strain>
    </source>
</reference>
<evidence type="ECO:0000256" key="3">
    <source>
        <dbReference type="ARBA" id="ARBA00022502"/>
    </source>
</evidence>
<comment type="subcellular location">
    <subcellularLocation>
        <location evidence="1">Endoplasmic reticulum membrane</location>
        <topology evidence="1">Multi-pass membrane protein</topology>
    </subcellularLocation>
</comment>
<gene>
    <name evidence="9" type="ORF">Pfra01_000781300</name>
</gene>
<dbReference type="EMBL" id="BSXT01000705">
    <property type="protein sequence ID" value="GMF32629.1"/>
    <property type="molecule type" value="Genomic_DNA"/>
</dbReference>
<evidence type="ECO:0000256" key="1">
    <source>
        <dbReference type="ARBA" id="ARBA00004477"/>
    </source>
</evidence>
<feature type="transmembrane region" description="Helical" evidence="8">
    <location>
        <begin position="70"/>
        <end position="93"/>
    </location>
</feature>
<dbReference type="InterPro" id="IPR009580">
    <property type="entry name" value="GPI_biosynthesis_protein_Pig-F"/>
</dbReference>
<evidence type="ECO:0000256" key="7">
    <source>
        <dbReference type="ARBA" id="ARBA00023136"/>
    </source>
</evidence>
<dbReference type="GO" id="GO:0006506">
    <property type="term" value="P:GPI anchor biosynthetic process"/>
    <property type="evidence" value="ECO:0007669"/>
    <property type="project" value="UniProtKB-KW"/>
</dbReference>